<evidence type="ECO:0000256" key="3">
    <source>
        <dbReference type="ARBA" id="ARBA00022692"/>
    </source>
</evidence>
<evidence type="ECO:0000313" key="9">
    <source>
        <dbReference type="Proteomes" id="UP001161325"/>
    </source>
</evidence>
<feature type="transmembrane region" description="Helical" evidence="6">
    <location>
        <begin position="152"/>
        <end position="173"/>
    </location>
</feature>
<dbReference type="PANTHER" id="PTHR23519:SF1">
    <property type="entry name" value="AUTOPHAGY-RELATED PROTEIN 22"/>
    <property type="match status" value="1"/>
</dbReference>
<dbReference type="EMBL" id="BRXS01000002">
    <property type="protein sequence ID" value="GLC24557.1"/>
    <property type="molecule type" value="Genomic_DNA"/>
</dbReference>
<evidence type="ECO:0000256" key="4">
    <source>
        <dbReference type="ARBA" id="ARBA00022989"/>
    </source>
</evidence>
<dbReference type="InterPro" id="IPR050495">
    <property type="entry name" value="ATG22/LtaA_families"/>
</dbReference>
<evidence type="ECO:0000256" key="1">
    <source>
        <dbReference type="ARBA" id="ARBA00004127"/>
    </source>
</evidence>
<feature type="transmembrane region" description="Helical" evidence="6">
    <location>
        <begin position="116"/>
        <end position="140"/>
    </location>
</feature>
<dbReference type="Pfam" id="PF11700">
    <property type="entry name" value="ATG22"/>
    <property type="match status" value="1"/>
</dbReference>
<keyword evidence="4 6" id="KW-1133">Transmembrane helix</keyword>
<feature type="transmembrane region" description="Helical" evidence="6">
    <location>
        <begin position="381"/>
        <end position="407"/>
    </location>
</feature>
<dbReference type="AlphaFoldDB" id="A0AA37Q6D4"/>
<feature type="transmembrane region" description="Helical" evidence="6">
    <location>
        <begin position="347"/>
        <end position="369"/>
    </location>
</feature>
<feature type="domain" description="Major facilitator superfamily (MFS) profile" evidence="7">
    <location>
        <begin position="257"/>
        <end position="450"/>
    </location>
</feature>
<feature type="transmembrane region" description="Helical" evidence="6">
    <location>
        <begin position="193"/>
        <end position="214"/>
    </location>
</feature>
<evidence type="ECO:0000259" key="7">
    <source>
        <dbReference type="PROSITE" id="PS50850"/>
    </source>
</evidence>
<protein>
    <submittedName>
        <fullName evidence="8">MFS transporter</fullName>
    </submittedName>
</protein>
<organism evidence="8 9">
    <name type="scientific">Roseisolibacter agri</name>
    <dbReference type="NCBI Taxonomy" id="2014610"/>
    <lineage>
        <taxon>Bacteria</taxon>
        <taxon>Pseudomonadati</taxon>
        <taxon>Gemmatimonadota</taxon>
        <taxon>Gemmatimonadia</taxon>
        <taxon>Gemmatimonadales</taxon>
        <taxon>Gemmatimonadaceae</taxon>
        <taxon>Roseisolibacter</taxon>
    </lineage>
</organism>
<dbReference type="PANTHER" id="PTHR23519">
    <property type="entry name" value="AUTOPHAGY-RELATED PROTEIN 22"/>
    <property type="match status" value="1"/>
</dbReference>
<keyword evidence="3 6" id="KW-0812">Transmembrane</keyword>
<reference evidence="8" key="1">
    <citation type="submission" date="2022-08" db="EMBL/GenBank/DDBJ databases">
        <title>Draft genome sequencing of Roseisolibacter agri AW1220.</title>
        <authorList>
            <person name="Tobiishi Y."/>
            <person name="Tonouchi A."/>
        </authorList>
    </citation>
    <scope>NUCLEOTIDE SEQUENCE</scope>
    <source>
        <strain evidence="8">AW1220</strain>
    </source>
</reference>
<keyword evidence="5 6" id="KW-0472">Membrane</keyword>
<comment type="subcellular location">
    <subcellularLocation>
        <location evidence="1">Endomembrane system</location>
        <topology evidence="1">Multi-pass membrane protein</topology>
    </subcellularLocation>
</comment>
<dbReference type="Proteomes" id="UP001161325">
    <property type="component" value="Unassembled WGS sequence"/>
</dbReference>
<dbReference type="SUPFAM" id="SSF103473">
    <property type="entry name" value="MFS general substrate transporter"/>
    <property type="match status" value="1"/>
</dbReference>
<dbReference type="PROSITE" id="PS50850">
    <property type="entry name" value="MFS"/>
    <property type="match status" value="1"/>
</dbReference>
<feature type="transmembrane region" description="Helical" evidence="6">
    <location>
        <begin position="258"/>
        <end position="276"/>
    </location>
</feature>
<feature type="transmembrane region" description="Helical" evidence="6">
    <location>
        <begin position="413"/>
        <end position="433"/>
    </location>
</feature>
<evidence type="ECO:0000256" key="2">
    <source>
        <dbReference type="ARBA" id="ARBA00022448"/>
    </source>
</evidence>
<keyword evidence="9" id="KW-1185">Reference proteome</keyword>
<name>A0AA37Q6D4_9BACT</name>
<feature type="transmembrane region" description="Helical" evidence="6">
    <location>
        <begin position="60"/>
        <end position="80"/>
    </location>
</feature>
<dbReference type="InterPro" id="IPR020846">
    <property type="entry name" value="MFS_dom"/>
</dbReference>
<gene>
    <name evidence="8" type="ORF">rosag_10700</name>
</gene>
<sequence length="450" mass="47475">MPAFLQRLGLHRAELRAWATYDWAVSSMQTTVMAAVFPIYFVRVASAGLPPGRGAQQLAYANTIAMVVIVALSPMLGALADHSAAKKRFLAAFALVGAAACAGMFTIGHGDVTRASALYAIAMVGASGSMAFYGALLPHVARADEIDRVSTAGYALGYLGGGVLLALNLAWIQLPGSFGLPSGPDLTRAQATLPTRLAFLSVAVWWLVFTIPIMRRVAEPPATREPGEPAGRALLSAIGASFVRLAHTARELRGFRQAMLLLLAFAVYNDGIQTIIKMATAYGSELGIGQSALIAAILVVQFVGIPFAFAFGALADRLGAKRAVMLGLAVYVVIAILGYGMRTATHFMLLALLVGMVQGGTQALSRSLFASMVPPHRSGEFFGFFGVFEKFSGIFGPLLFAVVVQLGGTSRSAILSVIVFFVVGMLLLTRVDVAAGRAYAQRVEEEAIIV</sequence>
<feature type="transmembrane region" description="Helical" evidence="6">
    <location>
        <begin position="89"/>
        <end position="110"/>
    </location>
</feature>
<comment type="caution">
    <text evidence="8">The sequence shown here is derived from an EMBL/GenBank/DDBJ whole genome shotgun (WGS) entry which is preliminary data.</text>
</comment>
<evidence type="ECO:0000313" key="8">
    <source>
        <dbReference type="EMBL" id="GLC24557.1"/>
    </source>
</evidence>
<evidence type="ECO:0000256" key="5">
    <source>
        <dbReference type="ARBA" id="ARBA00023136"/>
    </source>
</evidence>
<dbReference type="RefSeq" id="WP_284349004.1">
    <property type="nucleotide sequence ID" value="NZ_BRXS01000002.1"/>
</dbReference>
<evidence type="ECO:0000256" key="6">
    <source>
        <dbReference type="SAM" id="Phobius"/>
    </source>
</evidence>
<dbReference type="InterPro" id="IPR024671">
    <property type="entry name" value="Atg22-like"/>
</dbReference>
<keyword evidence="2" id="KW-0813">Transport</keyword>
<feature type="transmembrane region" description="Helical" evidence="6">
    <location>
        <begin position="323"/>
        <end position="341"/>
    </location>
</feature>
<dbReference type="GO" id="GO:0012505">
    <property type="term" value="C:endomembrane system"/>
    <property type="evidence" value="ECO:0007669"/>
    <property type="project" value="UniProtKB-SubCell"/>
</dbReference>
<feature type="transmembrane region" description="Helical" evidence="6">
    <location>
        <begin position="288"/>
        <end position="311"/>
    </location>
</feature>
<dbReference type="Gene3D" id="1.20.1250.20">
    <property type="entry name" value="MFS general substrate transporter like domains"/>
    <property type="match status" value="2"/>
</dbReference>
<proteinExistence type="predicted"/>
<accession>A0AA37Q6D4</accession>
<dbReference type="InterPro" id="IPR036259">
    <property type="entry name" value="MFS_trans_sf"/>
</dbReference>
<dbReference type="GO" id="GO:0022857">
    <property type="term" value="F:transmembrane transporter activity"/>
    <property type="evidence" value="ECO:0007669"/>
    <property type="project" value="InterPro"/>
</dbReference>
<feature type="transmembrane region" description="Helical" evidence="6">
    <location>
        <begin position="21"/>
        <end position="40"/>
    </location>
</feature>